<gene>
    <name evidence="1" type="ORF">GCM10009850_061280</name>
</gene>
<evidence type="ECO:0008006" key="3">
    <source>
        <dbReference type="Google" id="ProtNLM"/>
    </source>
</evidence>
<dbReference type="InterPro" id="IPR043519">
    <property type="entry name" value="NT_sf"/>
</dbReference>
<dbReference type="Gene3D" id="3.30.460.10">
    <property type="entry name" value="Beta Polymerase, domain 2"/>
    <property type="match status" value="1"/>
</dbReference>
<evidence type="ECO:0000313" key="2">
    <source>
        <dbReference type="Proteomes" id="UP001499843"/>
    </source>
</evidence>
<protein>
    <recommendedName>
        <fullName evidence="3">Nucleotidyltransferase domain-containing protein</fullName>
    </recommendedName>
</protein>
<proteinExistence type="predicted"/>
<accession>A0ABN3CNB1</accession>
<keyword evidence="2" id="KW-1185">Reference proteome</keyword>
<dbReference type="EMBL" id="BAAAQX010000017">
    <property type="protein sequence ID" value="GAA2210669.1"/>
    <property type="molecule type" value="Genomic_DNA"/>
</dbReference>
<dbReference type="RefSeq" id="WP_344481838.1">
    <property type="nucleotide sequence ID" value="NZ_BAAAQX010000017.1"/>
</dbReference>
<organism evidence="1 2">
    <name type="scientific">Nonomuraea monospora</name>
    <dbReference type="NCBI Taxonomy" id="568818"/>
    <lineage>
        <taxon>Bacteria</taxon>
        <taxon>Bacillati</taxon>
        <taxon>Actinomycetota</taxon>
        <taxon>Actinomycetes</taxon>
        <taxon>Streptosporangiales</taxon>
        <taxon>Streptosporangiaceae</taxon>
        <taxon>Nonomuraea</taxon>
    </lineage>
</organism>
<evidence type="ECO:0000313" key="1">
    <source>
        <dbReference type="EMBL" id="GAA2210669.1"/>
    </source>
</evidence>
<dbReference type="SUPFAM" id="SSF81301">
    <property type="entry name" value="Nucleotidyltransferase"/>
    <property type="match status" value="1"/>
</dbReference>
<sequence>MTFDAFLAQALQDPKVLGVVLSGSQAREGAATAHSDHDVYLIVTDASAATPSRGAVLDVAVMTLDEFRAHALPGSGTEWNRYSFAYAKVLKDAGGIGELVAAKGALSPEEARVLAPEALGGFLNGMYRCLKNDRAGDALGARLDGAESLPYYLEYVFALHGRVRPYNKYLAWELRRHPLRLPMWAADELLPRLEAVLSPEVARAVRRLLNELEPHARAAGHGDVFDGWGEDLALMRGSLSH</sequence>
<name>A0ABN3CNB1_9ACTN</name>
<dbReference type="Proteomes" id="UP001499843">
    <property type="component" value="Unassembled WGS sequence"/>
</dbReference>
<comment type="caution">
    <text evidence="1">The sequence shown here is derived from an EMBL/GenBank/DDBJ whole genome shotgun (WGS) entry which is preliminary data.</text>
</comment>
<reference evidence="1 2" key="1">
    <citation type="journal article" date="2019" name="Int. J. Syst. Evol. Microbiol.">
        <title>The Global Catalogue of Microorganisms (GCM) 10K type strain sequencing project: providing services to taxonomists for standard genome sequencing and annotation.</title>
        <authorList>
            <consortium name="The Broad Institute Genomics Platform"/>
            <consortium name="The Broad Institute Genome Sequencing Center for Infectious Disease"/>
            <person name="Wu L."/>
            <person name="Ma J."/>
        </authorList>
    </citation>
    <scope>NUCLEOTIDE SEQUENCE [LARGE SCALE GENOMIC DNA]</scope>
    <source>
        <strain evidence="1 2">JCM 16114</strain>
    </source>
</reference>